<protein>
    <submittedName>
        <fullName evidence="2">Acetone carboxylase alpha subunit</fullName>
        <ecNumber evidence="2">6.4.1.6</ecNumber>
    </submittedName>
</protein>
<dbReference type="InterPro" id="IPR003692">
    <property type="entry name" value="Hydantoinase_B"/>
</dbReference>
<organism evidence="2 3">
    <name type="scientific">Georgfuchsia toluolica</name>
    <dbReference type="NCBI Taxonomy" id="424218"/>
    <lineage>
        <taxon>Bacteria</taxon>
        <taxon>Pseudomonadati</taxon>
        <taxon>Pseudomonadota</taxon>
        <taxon>Betaproteobacteria</taxon>
        <taxon>Nitrosomonadales</taxon>
        <taxon>Sterolibacteriaceae</taxon>
        <taxon>Georgfuchsia</taxon>
    </lineage>
</organism>
<dbReference type="EC" id="6.4.1.6" evidence="2"/>
<comment type="caution">
    <text evidence="2">The sequence shown here is derived from an EMBL/GenBank/DDBJ whole genome shotgun (WGS) entry which is preliminary data.</text>
</comment>
<dbReference type="GO" id="GO:0018710">
    <property type="term" value="F:acetone carboxylase activity"/>
    <property type="evidence" value="ECO:0007669"/>
    <property type="project" value="UniProtKB-EC"/>
</dbReference>
<reference evidence="2" key="1">
    <citation type="submission" date="2021-04" db="EMBL/GenBank/DDBJ databases">
        <authorList>
            <person name="Hornung B."/>
        </authorList>
    </citation>
    <scope>NUCLEOTIDE SEQUENCE</scope>
    <source>
        <strain evidence="2">G5G6</strain>
    </source>
</reference>
<keyword evidence="3" id="KW-1185">Reference proteome</keyword>
<name>A0A916NJ01_9PROT</name>
<evidence type="ECO:0000259" key="1">
    <source>
        <dbReference type="Pfam" id="PF02538"/>
    </source>
</evidence>
<dbReference type="EMBL" id="CAJQUM010000001">
    <property type="protein sequence ID" value="CAG4885148.1"/>
    <property type="molecule type" value="Genomic_DNA"/>
</dbReference>
<gene>
    <name evidence="2" type="ORF">GTOL_13031</name>
</gene>
<proteinExistence type="predicted"/>
<evidence type="ECO:0000313" key="3">
    <source>
        <dbReference type="Proteomes" id="UP000742786"/>
    </source>
</evidence>
<accession>A0A916NJ01</accession>
<sequence>MKVKSLKDMVQEVAKQYEDTGHRFGLKKLRLKEEGPVKYESTWATLERICEDAAITAANVSASAAIAESRDACWGILSPTGEVICCSTGVIGHFPLPTLLIKWMTEHDYEIDPGIHPGDIFECNSPIAGVHANDIYDIVPIFWEKELVGWTFGSAHTLDVGALSPGSLNMASRDIFTDGLIITGEKIGEHDTLKKEYEIRVNQLTRMGFFWLLDTRARVAGCHIARRGLLELIERHGIEYYKEVIKEFVEDSRRYATARIKTQAVPGRMRRRSCKDISAEGKSTITKDQARNFILLSALEMNIDEDAKVNINFEGTSKWIPLGVNVGLPGVHAFLACVFCNVVGFEYHNTGSFGDLTIKEPPPGSFMNPYPVNPIAPYGSSWAVLWTYMSMGCEAFSRYFFSRGYVEEVLAGTSHMPGIEIGGKNLSGIYTTVVNVELVPGGMGARGVADGESTAWGANYAAADMGNCEGLETVTSFVWLARKFAVDGSGKGKYRGGLHLDSLYMIWPGEQGEWTLTDCGITNRVPHNNTMYGAYPPPVLKTMVGDGDAIKKRIDERKDVILTREDPRKPGMAKLGEGNHRAIEAPILVPETLSRYSIIEGDHGGGPGFGDPLERDPALVKADLDIDCTTADTARDIWGVVATFDKKAREWVVDDAATKQRRAEILAARKKQGVPFKAWWKKSRERVERKDMIEPVRRMFSESMGLSPAYAREVREFWGLTEDFNY</sequence>
<dbReference type="AlphaFoldDB" id="A0A916NJ01"/>
<keyword evidence="2" id="KW-0436">Ligase</keyword>
<evidence type="ECO:0000313" key="2">
    <source>
        <dbReference type="EMBL" id="CAG4885148.1"/>
    </source>
</evidence>
<dbReference type="Proteomes" id="UP000742786">
    <property type="component" value="Unassembled WGS sequence"/>
</dbReference>
<feature type="domain" description="Hydantoinase B/oxoprolinase" evidence="1">
    <location>
        <begin position="36"/>
        <end position="612"/>
    </location>
</feature>
<dbReference type="Pfam" id="PF02538">
    <property type="entry name" value="Hydantoinase_B"/>
    <property type="match status" value="1"/>
</dbReference>